<evidence type="ECO:0000256" key="1">
    <source>
        <dbReference type="SAM" id="SignalP"/>
    </source>
</evidence>
<evidence type="ECO:0000259" key="2">
    <source>
        <dbReference type="Pfam" id="PF04575"/>
    </source>
</evidence>
<dbReference type="SUPFAM" id="SSF56935">
    <property type="entry name" value="Porins"/>
    <property type="match status" value="1"/>
</dbReference>
<proteinExistence type="predicted"/>
<keyword evidence="3" id="KW-0449">Lipoprotein</keyword>
<keyword evidence="4" id="KW-1185">Reference proteome</keyword>
<dbReference type="Gene3D" id="1.25.40.10">
    <property type="entry name" value="Tetratricopeptide repeat domain"/>
    <property type="match status" value="1"/>
</dbReference>
<feature type="chain" id="PRO_5046154924" evidence="1">
    <location>
        <begin position="30"/>
        <end position="445"/>
    </location>
</feature>
<dbReference type="Proteomes" id="UP001148932">
    <property type="component" value="Unassembled WGS sequence"/>
</dbReference>
<dbReference type="EMBL" id="JAPCKI010000006">
    <property type="protein sequence ID" value="MDD2178207.1"/>
    <property type="molecule type" value="Genomic_DNA"/>
</dbReference>
<dbReference type="Pfam" id="PF04575">
    <property type="entry name" value="SlipAM"/>
    <property type="match status" value="1"/>
</dbReference>
<dbReference type="InterPro" id="IPR007655">
    <property type="entry name" value="Slam_C"/>
</dbReference>
<comment type="caution">
    <text evidence="3">The sequence shown here is derived from an EMBL/GenBank/DDBJ whole genome shotgun (WGS) entry which is preliminary data.</text>
</comment>
<dbReference type="RefSeq" id="WP_274110681.1">
    <property type="nucleotide sequence ID" value="NZ_JAPCKI010000006.1"/>
</dbReference>
<sequence>MYLRIWSRRVLPWCMVLAWGGGLSSAARADDLVQQALALVQQGEALQAFRLLDAQEVQRAGDPAFDAAMGDAAHAAGQYTRAILARERLLAAQPGSLEAQVALGQSLQAAGDRRGVMALPASVQAALIPVDAGHTLDQFLYSYDRLEAGGRSSVKGYVELGVGHDSNANAAPVVGELQSPVPGTPAWALLPEALATSGNYVVAQAGLRGRAVLNARWSVVGTAVGAARHYGGGADRFDHTALDGTLGLAWRAERHELIASAQGSYYALDGTRLRTMDGVLGEWIYRIDGFRQWGSFVQVLEVRYPSQALRNVRRSVVGTSYSHLFRNGSSAYGGVYGGQERAQANGADALGHRLWGLRAGGQWPLAPQWSVFASADWEHRRYGGQDPFFAVTRTDRQSQVALGLNWTPSPGWRVTPQWSFTRNASTLPITDYERRVFSVTVRREF</sequence>
<evidence type="ECO:0000313" key="4">
    <source>
        <dbReference type="Proteomes" id="UP001148932"/>
    </source>
</evidence>
<reference evidence="3" key="1">
    <citation type="submission" date="2022-10" db="EMBL/GenBank/DDBJ databases">
        <title>Description of microaerobic benzene degrading bacteria.</title>
        <authorList>
            <person name="Bedics A."/>
            <person name="Tancsics A."/>
            <person name="Banerjee S."/>
        </authorList>
    </citation>
    <scope>NUCLEOTIDE SEQUENCE</scope>
    <source>
        <strain evidence="3">D2M1</strain>
    </source>
</reference>
<feature type="signal peptide" evidence="1">
    <location>
        <begin position="1"/>
        <end position="29"/>
    </location>
</feature>
<name>A0ABT5RYM8_9BURK</name>
<keyword evidence="1" id="KW-0732">Signal</keyword>
<organism evidence="3 4">
    <name type="scientific">Acidovorax benzenivorans</name>
    <dbReference type="NCBI Taxonomy" id="2987520"/>
    <lineage>
        <taxon>Bacteria</taxon>
        <taxon>Pseudomonadati</taxon>
        <taxon>Pseudomonadota</taxon>
        <taxon>Betaproteobacteria</taxon>
        <taxon>Burkholderiales</taxon>
        <taxon>Comamonadaceae</taxon>
        <taxon>Acidovorax</taxon>
    </lineage>
</organism>
<accession>A0ABT5RYM8</accession>
<dbReference type="InterPro" id="IPR011990">
    <property type="entry name" value="TPR-like_helical_dom_sf"/>
</dbReference>
<protein>
    <submittedName>
        <fullName evidence="3">Surface lipoprotein assembly modifier</fullName>
    </submittedName>
</protein>
<dbReference type="SUPFAM" id="SSF48452">
    <property type="entry name" value="TPR-like"/>
    <property type="match status" value="1"/>
</dbReference>
<evidence type="ECO:0000313" key="3">
    <source>
        <dbReference type="EMBL" id="MDD2178207.1"/>
    </source>
</evidence>
<gene>
    <name evidence="3" type="ORF">OIN59_12250</name>
</gene>
<feature type="domain" description="Surface lipoprotein assembly modifier C-terminal" evidence="2">
    <location>
        <begin position="272"/>
        <end position="445"/>
    </location>
</feature>